<gene>
    <name evidence="4" type="ORF">TrVE_jg4193</name>
</gene>
<evidence type="ECO:0000313" key="5">
    <source>
        <dbReference type="Proteomes" id="UP001165160"/>
    </source>
</evidence>
<dbReference type="InterPro" id="IPR011989">
    <property type="entry name" value="ARM-like"/>
</dbReference>
<evidence type="ECO:0000256" key="3">
    <source>
        <dbReference type="SAM" id="Coils"/>
    </source>
</evidence>
<dbReference type="PANTHER" id="PTHR47249">
    <property type="entry name" value="VACUOLAR PROTEIN 8"/>
    <property type="match status" value="1"/>
</dbReference>
<dbReference type="EMBL" id="BRXX01000209">
    <property type="protein sequence ID" value="GMH97959.1"/>
    <property type="molecule type" value="Genomic_DNA"/>
</dbReference>
<dbReference type="Proteomes" id="UP001165160">
    <property type="component" value="Unassembled WGS sequence"/>
</dbReference>
<comment type="similarity">
    <text evidence="1">Belongs to the beta-catenin family.</text>
</comment>
<comment type="caution">
    <text evidence="4">The sequence shown here is derived from an EMBL/GenBank/DDBJ whole genome shotgun (WGS) entry which is preliminary data.</text>
</comment>
<organism evidence="4 5">
    <name type="scientific">Triparma verrucosa</name>
    <dbReference type="NCBI Taxonomy" id="1606542"/>
    <lineage>
        <taxon>Eukaryota</taxon>
        <taxon>Sar</taxon>
        <taxon>Stramenopiles</taxon>
        <taxon>Ochrophyta</taxon>
        <taxon>Bolidophyceae</taxon>
        <taxon>Parmales</taxon>
        <taxon>Triparmaceae</taxon>
        <taxon>Triparma</taxon>
    </lineage>
</organism>
<reference evidence="5" key="1">
    <citation type="journal article" date="2023" name="Commun. Biol.">
        <title>Genome analysis of Parmales, the sister group of diatoms, reveals the evolutionary specialization of diatoms from phago-mixotrophs to photoautotrophs.</title>
        <authorList>
            <person name="Ban H."/>
            <person name="Sato S."/>
            <person name="Yoshikawa S."/>
            <person name="Yamada K."/>
            <person name="Nakamura Y."/>
            <person name="Ichinomiya M."/>
            <person name="Sato N."/>
            <person name="Blanc-Mathieu R."/>
            <person name="Endo H."/>
            <person name="Kuwata A."/>
            <person name="Ogata H."/>
        </authorList>
    </citation>
    <scope>NUCLEOTIDE SEQUENCE [LARGE SCALE GENOMIC DNA]</scope>
    <source>
        <strain evidence="5">NIES 3699</strain>
    </source>
</reference>
<evidence type="ECO:0000256" key="1">
    <source>
        <dbReference type="ARBA" id="ARBA00005462"/>
    </source>
</evidence>
<evidence type="ECO:0000313" key="4">
    <source>
        <dbReference type="EMBL" id="GMH97959.1"/>
    </source>
</evidence>
<dbReference type="Gene3D" id="1.25.10.10">
    <property type="entry name" value="Leucine-rich Repeat Variant"/>
    <property type="match status" value="2"/>
</dbReference>
<feature type="coiled-coil region" evidence="3">
    <location>
        <begin position="871"/>
        <end position="957"/>
    </location>
</feature>
<proteinExistence type="inferred from homology"/>
<dbReference type="GO" id="GO:0071562">
    <property type="term" value="P:nucleus-vacuole junction assembly"/>
    <property type="evidence" value="ECO:0007669"/>
    <property type="project" value="InterPro"/>
</dbReference>
<dbReference type="GO" id="GO:0043495">
    <property type="term" value="F:protein-membrane adaptor activity"/>
    <property type="evidence" value="ECO:0007669"/>
    <property type="project" value="InterPro"/>
</dbReference>
<evidence type="ECO:0000256" key="2">
    <source>
        <dbReference type="ARBA" id="ARBA00022737"/>
    </source>
</evidence>
<dbReference type="InterPro" id="IPR045156">
    <property type="entry name" value="Vac8"/>
</dbReference>
<accession>A0A9W7C2C9</accession>
<keyword evidence="2" id="KW-0677">Repeat</keyword>
<dbReference type="PANTHER" id="PTHR47249:SF1">
    <property type="entry name" value="VACUOLAR PROTEIN 8"/>
    <property type="match status" value="1"/>
</dbReference>
<protein>
    <submittedName>
        <fullName evidence="4">Uncharacterized protein</fullName>
    </submittedName>
</protein>
<sequence length="1452" mass="157570">MGKFQHLTLQLGDPASLKAGIDAVLNASGPSTHIAAEVNVNELAVYQEPGLFDEVVKILGSPGEGRAAAAEAVFRLSRNDEVKALMAQNNPLLAAISATLLSVANTVEYYIATNCCLCLQNVSFPADGKNRVALMQANDGKVVEALCHCFAGVQVDDGHKRVRETSLSVLGNMVITPDCKKGLFEIPGVVKKLLSCVDLGDREINNVLAREKALIMLKNMANHADTKAPMFDFPGLLSSLMSVVSQTLSASKTHKEIALQILQNIVNHASTPMKLLDEHSDLMGTIISIVAARATSNNETARTNACLVLQNISFNEPCREKLYNCPGAFEALVSVLSNEEDTVKKNALPVLLNTSLATTIRVSMFKQSAFVPSLLKIVSNETGLVREKSLSILRNVSLHEETKSPMFEHPEMIDTLMGVINTPLDAGTKLARETALAVIQNIANNSVNPTRLIAKEGLMNTLFNVYKQVATEQNKTARVNSLLVCQNLSFPNTTRAILFRFDNGKWFDAILDVMHNGSNEHNKEASEKALAVIANTTNHTLNNLPMAQNSRFINKLVELCGTEGEPKRQGINILAKIAAGALFTAPYLLRAKGDLLSVMMAVVRNAGTDLKKWKKGNSNEFWALTFLMNLAQAEFSVPYMRVANVTKLMAPLVSQNSKESLQASATVAYLVGGDEDGEIFELLSTNLGAIDRIITLLENTLNCKGDGRGENGKNLDYGYGVFPLHSPLRAILSLSKTDNFKSYLLEKGVLQKLHRCLRDFVESTGGGYVGGGGEDVESASLAVNALLELSYPEKTGVYANDKSAALHIVEKFSNPNMTSIKQLVEQYQTNHKVLSSEFFSSSVQSANSLANRINLSSASKTTAMAAKMWKLAASSKEAKSVEEQQKEEKAKAEIEEAARLMEKQQKQYLLEQQRRDADLKRLELELQNEKDASHRKIVEMQKALAEKDNEKNNFRADMMAQQMEEMKALMLSMHMATLAQTAELKAEIVKSEDKIMSKLDELGEQLSETTKKLQAGMEGAAAQAASNPALKEAIASLGEQIAAANQSQDGEFEKRLDAIQASMKQAAKEACGGVQTAMEEALKETSSMRSDNADLETIMKSLGGISSKIGNIDERMKSMEENLREGVEASRANLKMLRGLTKLAAESGKMPPRILWIYPKPEAEKKKGGWFSKPKEWMTETVFVTFICPVTLKMAKCGPNGKGFEVQRAKQALTDAMPYIKGGLSMLKAGVGVGRVLGLPIPDLGEMASGVVNSIAGVEMEQIQGLMETCGVDLDFSGGLEDQIGAASDYIANEYAKSGTQICDMMSTIAGSGWEEKCGLVNVVANDGSCEWVLPEVVEEFVLNGALMLDGGDPHVGVSLQASPQKSMPTKLRSQVKESSVVQADLDLETLLTALKARAKGLKKEDKTAKAIFKALAAGEGGGYNMALEELDGSDLGDVDGRWSDLVELFED</sequence>
<name>A0A9W7C2C9_9STRA</name>
<keyword evidence="5" id="KW-1185">Reference proteome</keyword>
<dbReference type="SUPFAM" id="SSF48371">
    <property type="entry name" value="ARM repeat"/>
    <property type="match status" value="2"/>
</dbReference>
<dbReference type="InterPro" id="IPR016024">
    <property type="entry name" value="ARM-type_fold"/>
</dbReference>
<keyword evidence="3" id="KW-0175">Coiled coil</keyword>